<feature type="region of interest" description="Disordered" evidence="1">
    <location>
        <begin position="128"/>
        <end position="152"/>
    </location>
</feature>
<dbReference type="OrthoDB" id="5624303at2"/>
<comment type="caution">
    <text evidence="2">The sequence shown here is derived from an EMBL/GenBank/DDBJ whole genome shotgun (WGS) entry which is preliminary data.</text>
</comment>
<dbReference type="EMBL" id="SMFQ01000005">
    <property type="protein sequence ID" value="TCJ83280.1"/>
    <property type="molecule type" value="Genomic_DNA"/>
</dbReference>
<dbReference type="RefSeq" id="WP_131907753.1">
    <property type="nucleotide sequence ID" value="NZ_BAAAFU010000007.1"/>
</dbReference>
<feature type="compositionally biased region" description="Polar residues" evidence="1">
    <location>
        <begin position="140"/>
        <end position="152"/>
    </location>
</feature>
<dbReference type="AlphaFoldDB" id="A0A4R1ES05"/>
<organism evidence="2 3">
    <name type="scientific">Cocleimonas flava</name>
    <dbReference type="NCBI Taxonomy" id="634765"/>
    <lineage>
        <taxon>Bacteria</taxon>
        <taxon>Pseudomonadati</taxon>
        <taxon>Pseudomonadota</taxon>
        <taxon>Gammaproteobacteria</taxon>
        <taxon>Thiotrichales</taxon>
        <taxon>Thiotrichaceae</taxon>
        <taxon>Cocleimonas</taxon>
    </lineage>
</organism>
<proteinExistence type="predicted"/>
<name>A0A4R1ES05_9GAMM</name>
<accession>A0A4R1ES05</accession>
<protein>
    <submittedName>
        <fullName evidence="2">Uncharacterized protein</fullName>
    </submittedName>
</protein>
<evidence type="ECO:0000256" key="1">
    <source>
        <dbReference type="SAM" id="MobiDB-lite"/>
    </source>
</evidence>
<evidence type="ECO:0000313" key="2">
    <source>
        <dbReference type="EMBL" id="TCJ83280.1"/>
    </source>
</evidence>
<dbReference type="Proteomes" id="UP000294887">
    <property type="component" value="Unassembled WGS sequence"/>
</dbReference>
<gene>
    <name evidence="2" type="ORF">EV695_4020</name>
</gene>
<evidence type="ECO:0000313" key="3">
    <source>
        <dbReference type="Proteomes" id="UP000294887"/>
    </source>
</evidence>
<sequence length="152" mass="17647">MLKTFMIEKIEEEVCSDSTGKMTFHLVDENGDCRRVCGMTFLDENGQAQGISSESKRELPLIESLFSDRHKKIVDIEFDHFNKVYNRELDKTVNEIAYEKVLQMEKEKKLSYRIKRFFKITHEEDIPEDAVPLNAAQKPAEQQKNASPNSSE</sequence>
<reference evidence="2 3" key="1">
    <citation type="submission" date="2019-03" db="EMBL/GenBank/DDBJ databases">
        <title>Genomic Encyclopedia of Type Strains, Phase IV (KMG-IV): sequencing the most valuable type-strain genomes for metagenomic binning, comparative biology and taxonomic classification.</title>
        <authorList>
            <person name="Goeker M."/>
        </authorList>
    </citation>
    <scope>NUCLEOTIDE SEQUENCE [LARGE SCALE GENOMIC DNA]</scope>
    <source>
        <strain evidence="2 3">DSM 24830</strain>
    </source>
</reference>
<keyword evidence="3" id="KW-1185">Reference proteome</keyword>